<evidence type="ECO:0000256" key="3">
    <source>
        <dbReference type="ARBA" id="ARBA00022553"/>
    </source>
</evidence>
<dbReference type="GO" id="GO:0016020">
    <property type="term" value="C:membrane"/>
    <property type="evidence" value="ECO:0007669"/>
    <property type="project" value="InterPro"/>
</dbReference>
<reference evidence="13 14" key="1">
    <citation type="submission" date="2019-01" db="EMBL/GenBank/DDBJ databases">
        <title>Genome sequencing of strain FW100M-2.</title>
        <authorList>
            <person name="Heo J."/>
            <person name="Kim S.-J."/>
            <person name="Kim J.-S."/>
            <person name="Hong S.-B."/>
            <person name="Kwon S.-W."/>
        </authorList>
    </citation>
    <scope>NUCLEOTIDE SEQUENCE [LARGE SCALE GENOMIC DNA]</scope>
    <source>
        <strain evidence="13 14">FW100M-2</strain>
    </source>
</reference>
<dbReference type="AlphaFoldDB" id="A0A4P6EV03"/>
<dbReference type="OrthoDB" id="9781904at2"/>
<dbReference type="Pfam" id="PF07730">
    <property type="entry name" value="HisKA_3"/>
    <property type="match status" value="1"/>
</dbReference>
<dbReference type="Gene3D" id="3.30.565.10">
    <property type="entry name" value="Histidine kinase-like ATPase, C-terminal domain"/>
    <property type="match status" value="1"/>
</dbReference>
<dbReference type="EC" id="2.7.13.3" evidence="2"/>
<dbReference type="SUPFAM" id="SSF55874">
    <property type="entry name" value="ATPase domain of HSP90 chaperone/DNA topoisomerase II/histidine kinase"/>
    <property type="match status" value="1"/>
</dbReference>
<keyword evidence="14" id="KW-1185">Reference proteome</keyword>
<dbReference type="Proteomes" id="UP000293568">
    <property type="component" value="Chromosome"/>
</dbReference>
<evidence type="ECO:0000313" key="14">
    <source>
        <dbReference type="Proteomes" id="UP000293568"/>
    </source>
</evidence>
<accession>A0A4P6EV03</accession>
<evidence type="ECO:0000256" key="7">
    <source>
        <dbReference type="ARBA" id="ARBA00022840"/>
    </source>
</evidence>
<feature type="transmembrane region" description="Helical" evidence="10">
    <location>
        <begin position="140"/>
        <end position="162"/>
    </location>
</feature>
<dbReference type="InterPro" id="IPR011712">
    <property type="entry name" value="Sig_transdc_His_kin_sub3_dim/P"/>
</dbReference>
<keyword evidence="6 13" id="KW-0418">Kinase</keyword>
<dbReference type="GO" id="GO:0005524">
    <property type="term" value="F:ATP binding"/>
    <property type="evidence" value="ECO:0007669"/>
    <property type="project" value="UniProtKB-KW"/>
</dbReference>
<evidence type="ECO:0000256" key="4">
    <source>
        <dbReference type="ARBA" id="ARBA00022679"/>
    </source>
</evidence>
<evidence type="ECO:0000259" key="12">
    <source>
        <dbReference type="Pfam" id="PF07730"/>
    </source>
</evidence>
<keyword evidence="8" id="KW-0902">Two-component regulatory system</keyword>
<dbReference type="CDD" id="cd16917">
    <property type="entry name" value="HATPase_UhpB-NarQ-NarX-like"/>
    <property type="match status" value="1"/>
</dbReference>
<feature type="domain" description="Signal transduction histidine kinase subgroup 3 dimerisation and phosphoacceptor" evidence="12">
    <location>
        <begin position="241"/>
        <end position="302"/>
    </location>
</feature>
<feature type="transmembrane region" description="Helical" evidence="10">
    <location>
        <begin position="168"/>
        <end position="187"/>
    </location>
</feature>
<feature type="transmembrane region" description="Helical" evidence="10">
    <location>
        <begin position="49"/>
        <end position="67"/>
    </location>
</feature>
<keyword evidence="10" id="KW-1133">Transmembrane helix</keyword>
<evidence type="ECO:0000256" key="2">
    <source>
        <dbReference type="ARBA" id="ARBA00012438"/>
    </source>
</evidence>
<sequence>MRTSLYWKWRIPACFRARGLCPLFLYIMWRAVPSAEGGSKALLQWINRFYTPSLISLALLYTVLMTVRDSTGGERLAAFSLAGFYIVMLWSSVWVKSLWKNVVIFACLYAATLAFWLISGEVSTVLALMGFLMGFISLKLPGLLSTVSAGLIAVIIFAITYVVEKQSLSNATEMMLIFAGIYVLLYMRRLKRIHDEEQQLHHDELQAVNARLLEANRKLQAAQSELEHAAMQSMRYAVMEERNRIARDIHDSVGHQLTSVIVQLQALPYALQSNKEETMQIARNVLLVAKQCLQEVRGVVHARGGDQAGTGLIALRALVRQASAASGIPIEWKAPDGGEEWPAEQSAVLYYCLQEALTNMIRHSEASKAVVAVEQLDGEVRMVVRDNGLFAGGDGWAEGFGLNGMKQRCREAGGSCRVTAVHPHGMEIAIQLPLETEKER</sequence>
<evidence type="ECO:0000313" key="13">
    <source>
        <dbReference type="EMBL" id="QAY66516.1"/>
    </source>
</evidence>
<keyword evidence="5" id="KW-0547">Nucleotide-binding</keyword>
<dbReference type="EMBL" id="CP035492">
    <property type="protein sequence ID" value="QAY66516.1"/>
    <property type="molecule type" value="Genomic_DNA"/>
</dbReference>
<feature type="transmembrane region" description="Helical" evidence="10">
    <location>
        <begin position="76"/>
        <end position="95"/>
    </location>
</feature>
<keyword evidence="7" id="KW-0067">ATP-binding</keyword>
<evidence type="ECO:0000256" key="5">
    <source>
        <dbReference type="ARBA" id="ARBA00022741"/>
    </source>
</evidence>
<evidence type="ECO:0000256" key="8">
    <source>
        <dbReference type="ARBA" id="ARBA00023012"/>
    </source>
</evidence>
<protein>
    <recommendedName>
        <fullName evidence="2">histidine kinase</fullName>
        <ecNumber evidence="2">2.7.13.3</ecNumber>
    </recommendedName>
</protein>
<comment type="catalytic activity">
    <reaction evidence="1">
        <text>ATP + protein L-histidine = ADP + protein N-phospho-L-histidine.</text>
        <dbReference type="EC" id="2.7.13.3"/>
    </reaction>
</comment>
<evidence type="ECO:0000256" key="10">
    <source>
        <dbReference type="SAM" id="Phobius"/>
    </source>
</evidence>
<keyword evidence="10" id="KW-0812">Transmembrane</keyword>
<dbReference type="InterPro" id="IPR003594">
    <property type="entry name" value="HATPase_dom"/>
</dbReference>
<keyword evidence="4" id="KW-0808">Transferase</keyword>
<feature type="domain" description="Histidine kinase/HSP90-like ATPase" evidence="11">
    <location>
        <begin position="348"/>
        <end position="435"/>
    </location>
</feature>
<gene>
    <name evidence="13" type="ORF">ET464_08920</name>
</gene>
<evidence type="ECO:0000256" key="6">
    <source>
        <dbReference type="ARBA" id="ARBA00022777"/>
    </source>
</evidence>
<keyword evidence="10" id="KW-0472">Membrane</keyword>
<dbReference type="PANTHER" id="PTHR24421">
    <property type="entry name" value="NITRATE/NITRITE SENSOR PROTEIN NARX-RELATED"/>
    <property type="match status" value="1"/>
</dbReference>
<dbReference type="Gene3D" id="1.20.5.1930">
    <property type="match status" value="1"/>
</dbReference>
<proteinExistence type="predicted"/>
<dbReference type="GO" id="GO:0046983">
    <property type="term" value="F:protein dimerization activity"/>
    <property type="evidence" value="ECO:0007669"/>
    <property type="project" value="InterPro"/>
</dbReference>
<dbReference type="KEGG" id="pprt:ET464_08920"/>
<dbReference type="PANTHER" id="PTHR24421:SF10">
    <property type="entry name" value="NITRATE_NITRITE SENSOR PROTEIN NARQ"/>
    <property type="match status" value="1"/>
</dbReference>
<keyword evidence="3" id="KW-0597">Phosphoprotein</keyword>
<keyword evidence="9" id="KW-0175">Coiled coil</keyword>
<name>A0A4P6EV03_9BACL</name>
<evidence type="ECO:0000256" key="1">
    <source>
        <dbReference type="ARBA" id="ARBA00000085"/>
    </source>
</evidence>
<dbReference type="GO" id="GO:0000155">
    <property type="term" value="F:phosphorelay sensor kinase activity"/>
    <property type="evidence" value="ECO:0007669"/>
    <property type="project" value="InterPro"/>
</dbReference>
<dbReference type="InterPro" id="IPR050482">
    <property type="entry name" value="Sensor_HK_TwoCompSys"/>
</dbReference>
<dbReference type="InterPro" id="IPR036890">
    <property type="entry name" value="HATPase_C_sf"/>
</dbReference>
<organism evidence="13 14">
    <name type="scientific">Paenibacillus protaetiae</name>
    <dbReference type="NCBI Taxonomy" id="2509456"/>
    <lineage>
        <taxon>Bacteria</taxon>
        <taxon>Bacillati</taxon>
        <taxon>Bacillota</taxon>
        <taxon>Bacilli</taxon>
        <taxon>Bacillales</taxon>
        <taxon>Paenibacillaceae</taxon>
        <taxon>Paenibacillus</taxon>
    </lineage>
</organism>
<dbReference type="Pfam" id="PF02518">
    <property type="entry name" value="HATPase_c"/>
    <property type="match status" value="1"/>
</dbReference>
<evidence type="ECO:0000259" key="11">
    <source>
        <dbReference type="Pfam" id="PF02518"/>
    </source>
</evidence>
<feature type="coiled-coil region" evidence="9">
    <location>
        <begin position="202"/>
        <end position="232"/>
    </location>
</feature>
<evidence type="ECO:0000256" key="9">
    <source>
        <dbReference type="SAM" id="Coils"/>
    </source>
</evidence>
<feature type="transmembrane region" description="Helical" evidence="10">
    <location>
        <begin position="101"/>
        <end position="128"/>
    </location>
</feature>